<name>A0AAQ3KQ70_9LILI</name>
<feature type="compositionally biased region" description="Polar residues" evidence="1">
    <location>
        <begin position="55"/>
        <end position="70"/>
    </location>
</feature>
<evidence type="ECO:0000313" key="2">
    <source>
        <dbReference type="EMBL" id="WOL11812.1"/>
    </source>
</evidence>
<protein>
    <submittedName>
        <fullName evidence="2">Uncharacterized protein</fullName>
    </submittedName>
</protein>
<dbReference type="AlphaFoldDB" id="A0AAQ3KQ70"/>
<proteinExistence type="predicted"/>
<accession>A0AAQ3KQ70</accession>
<organism evidence="2 3">
    <name type="scientific">Canna indica</name>
    <name type="common">Indian-shot</name>
    <dbReference type="NCBI Taxonomy" id="4628"/>
    <lineage>
        <taxon>Eukaryota</taxon>
        <taxon>Viridiplantae</taxon>
        <taxon>Streptophyta</taxon>
        <taxon>Embryophyta</taxon>
        <taxon>Tracheophyta</taxon>
        <taxon>Spermatophyta</taxon>
        <taxon>Magnoliopsida</taxon>
        <taxon>Liliopsida</taxon>
        <taxon>Zingiberales</taxon>
        <taxon>Cannaceae</taxon>
        <taxon>Canna</taxon>
    </lineage>
</organism>
<sequence>MAIKGSSTTASSSGTLALIRSLTLHMAPTQANLGKVGREAFAMIEEEYFGRRGSRQPSALRSFHYSNNTPTKKEPMLDSIQAAKEFHGDLFVRYSRPKLIPTWETYRRFGTKGTCY</sequence>
<keyword evidence="3" id="KW-1185">Reference proteome</keyword>
<dbReference type="EMBL" id="CP136895">
    <property type="protein sequence ID" value="WOL11812.1"/>
    <property type="molecule type" value="Genomic_DNA"/>
</dbReference>
<evidence type="ECO:0000313" key="3">
    <source>
        <dbReference type="Proteomes" id="UP001327560"/>
    </source>
</evidence>
<dbReference type="Proteomes" id="UP001327560">
    <property type="component" value="Chromosome 6"/>
</dbReference>
<gene>
    <name evidence="2" type="ORF">Cni_G20576</name>
</gene>
<reference evidence="2 3" key="1">
    <citation type="submission" date="2023-10" db="EMBL/GenBank/DDBJ databases">
        <title>Chromosome-scale genome assembly provides insights into flower coloration mechanisms of Canna indica.</title>
        <authorList>
            <person name="Li C."/>
        </authorList>
    </citation>
    <scope>NUCLEOTIDE SEQUENCE [LARGE SCALE GENOMIC DNA]</scope>
    <source>
        <tissue evidence="2">Flower</tissue>
    </source>
</reference>
<evidence type="ECO:0000256" key="1">
    <source>
        <dbReference type="SAM" id="MobiDB-lite"/>
    </source>
</evidence>
<feature type="region of interest" description="Disordered" evidence="1">
    <location>
        <begin position="52"/>
        <end position="74"/>
    </location>
</feature>